<keyword evidence="10" id="KW-1185">Reference proteome</keyword>
<dbReference type="FunFam" id="3.90.430.10:FF:000001">
    <property type="entry name" value="Copper fist DNA-binding protein"/>
    <property type="match status" value="1"/>
</dbReference>
<protein>
    <submittedName>
        <fullName evidence="9">Uncharacterized protein</fullName>
    </submittedName>
</protein>
<evidence type="ECO:0000256" key="4">
    <source>
        <dbReference type="ARBA" id="ARBA00023008"/>
    </source>
</evidence>
<feature type="compositionally biased region" description="Basic residues" evidence="8">
    <location>
        <begin position="242"/>
        <end position="254"/>
    </location>
</feature>
<dbReference type="GO" id="GO:0005634">
    <property type="term" value="C:nucleus"/>
    <property type="evidence" value="ECO:0007669"/>
    <property type="project" value="UniProtKB-SubCell"/>
</dbReference>
<feature type="region of interest" description="Disordered" evidence="8">
    <location>
        <begin position="1060"/>
        <end position="1087"/>
    </location>
</feature>
<feature type="compositionally biased region" description="Low complexity" evidence="8">
    <location>
        <begin position="275"/>
        <end position="288"/>
    </location>
</feature>
<dbReference type="PANTHER" id="PTHR28088:SF5">
    <property type="entry name" value="TRANSCRIPTIONAL ACTIVATOR HAA1-RELATED"/>
    <property type="match status" value="1"/>
</dbReference>
<feature type="region of interest" description="Disordered" evidence="8">
    <location>
        <begin position="213"/>
        <end position="298"/>
    </location>
</feature>
<sequence length="1103" mass="115224">MVFINEKKYACEKCIKGHRVSGCTHTDRPLFEVKKKGRPATQCQHCKDKRKASGSSVHTKCACGDPAISNPVQSSLAPDTSVSVPSSAASAVDETEIEVETKKGQPGSRATFPRGLKDVHELAAAANALAGLGDDEGVVQVAERKVQALLNPCKCQAGGPCRCCHPKKSDNQDVSPVSTSRARLGGASLFSDVYWPRAGTSNLDAAVPGDCCSPSTTASPMRSSNAQGLPISPYLSPDNMHHPAHTSPHVHKTKLYSPYSTSGPSTSRHGRRDTSSSVRSSGSATPRSLRPPPTIKPITDIGRLISAAVSQDGTIASEIPRSAVGLPKLPGIQSFDTGTDNGGVKVELTETEDIDMPLAFPTHEEVVIGACACGEECPCPGCATHDNGVLSPGHVHDGSCGEGCKGHHDCANSIPIPSGVTSIAQLISLAAQNVPAPPGTTRMSTLDPYDTRILPPAAQLSEDAAQSLGIVQLKPLECCNGRCQCAPGECTCEKECCGCCVRCACEHDDEDAKMEDNEENPTEATVSSCCSGKETVAADPSPSTAQPALTLSIPSHQPPTLYSSDVTPASSSTSSSRQPSPLPKGRSTPTSASANPNPNLRRTTSTSSKHSAAEHPYLPGPNGRRATVTGQPPAIGVKSTKPIAPRPILPKPQAKSNEHLSASSQSNALPRQSSPVRRTGSLSAGSSSATKRASPITAQMSTRIPVGTKDSEVSNPAEHLLSIEASQAQTQSVPTILDSQSHILQQPFGDAPLQAPIPGPGSFVDQGLENANPEILAFVEQWALSNSQGIDPHTTWSSSQAPLQPSADTSPIIDSSFDLEQFISQTLSSQSQYANQQPQPTAPTHLSESANHQASYQPFYADFFLNLGGESQAGPSRLSSETSAQASRPITPLGSNVIQGEPQIEFTDANSYQSGVIPQWSGHAGYPSLTIGSAVGQHGMSSTGLGPSSAAPPAAAVVEEPAADIIDLSKPLDAAAMAKILKALERQQAKQPGDQPQPQQIQPTMQAQQAQSGSQTQPQATTGLDQQFPSHSFTHTDSTGSAKELDDMFNQFVTLDGVGEGKDTQVGGNGTWASSMAGTAAPDGEWDQSRLWGSFNVQAEGQL</sequence>
<evidence type="ECO:0000313" key="9">
    <source>
        <dbReference type="EMBL" id="WWD19168.1"/>
    </source>
</evidence>
<dbReference type="PROSITE" id="PS01119">
    <property type="entry name" value="COPPER_FIST_1"/>
    <property type="match status" value="1"/>
</dbReference>
<reference evidence="9" key="1">
    <citation type="submission" date="2017-08" db="EMBL/GenBank/DDBJ databases">
        <authorList>
            <person name="Cuomo C."/>
            <person name="Billmyre B."/>
            <person name="Heitman J."/>
        </authorList>
    </citation>
    <scope>NUCLEOTIDE SEQUENCE</scope>
    <source>
        <strain evidence="9">CBS 12478</strain>
    </source>
</reference>
<keyword evidence="7" id="KW-0539">Nucleus</keyword>
<dbReference type="Proteomes" id="UP000322225">
    <property type="component" value="Chromosome 6"/>
</dbReference>
<feature type="compositionally biased region" description="Low complexity" evidence="8">
    <location>
        <begin position="81"/>
        <end position="92"/>
    </location>
</feature>
<dbReference type="GO" id="GO:0000978">
    <property type="term" value="F:RNA polymerase II cis-regulatory region sequence-specific DNA binding"/>
    <property type="evidence" value="ECO:0007669"/>
    <property type="project" value="TreeGrafter"/>
</dbReference>
<feature type="compositionally biased region" description="Low complexity" evidence="8">
    <location>
        <begin position="989"/>
        <end position="1023"/>
    </location>
</feature>
<dbReference type="SUPFAM" id="SSF57879">
    <property type="entry name" value="Zinc domain conserved in yeast copper-regulated transcription factors"/>
    <property type="match status" value="1"/>
</dbReference>
<evidence type="ECO:0000256" key="1">
    <source>
        <dbReference type="ARBA" id="ARBA00004123"/>
    </source>
</evidence>
<feature type="region of interest" description="Disordered" evidence="8">
    <location>
        <begin position="790"/>
        <end position="811"/>
    </location>
</feature>
<evidence type="ECO:0000256" key="6">
    <source>
        <dbReference type="ARBA" id="ARBA00023163"/>
    </source>
</evidence>
<evidence type="ECO:0000256" key="7">
    <source>
        <dbReference type="ARBA" id="ARBA00023242"/>
    </source>
</evidence>
<feature type="region of interest" description="Disordered" evidence="8">
    <location>
        <begin position="533"/>
        <end position="715"/>
    </location>
</feature>
<dbReference type="KEGG" id="ksn:43585983"/>
<dbReference type="Pfam" id="PF00649">
    <property type="entry name" value="Copper-fist"/>
    <property type="match status" value="1"/>
</dbReference>
<dbReference type="GeneID" id="43585983"/>
<evidence type="ECO:0000313" key="10">
    <source>
        <dbReference type="Proteomes" id="UP000322225"/>
    </source>
</evidence>
<dbReference type="GO" id="GO:0006878">
    <property type="term" value="P:intracellular copper ion homeostasis"/>
    <property type="evidence" value="ECO:0007669"/>
    <property type="project" value="TreeGrafter"/>
</dbReference>
<feature type="compositionally biased region" description="Polar residues" evidence="8">
    <location>
        <begin position="541"/>
        <end position="562"/>
    </location>
</feature>
<evidence type="ECO:0000256" key="5">
    <source>
        <dbReference type="ARBA" id="ARBA00023015"/>
    </source>
</evidence>
<dbReference type="InterPro" id="IPR036395">
    <property type="entry name" value="Cu_fist_DNA-bd_dom_sf"/>
</dbReference>
<gene>
    <name evidence="9" type="ORF">CI109_103626</name>
</gene>
<evidence type="ECO:0000256" key="2">
    <source>
        <dbReference type="ARBA" id="ARBA00022723"/>
    </source>
</evidence>
<feature type="region of interest" description="Disordered" evidence="8">
    <location>
        <begin position="872"/>
        <end position="898"/>
    </location>
</feature>
<feature type="compositionally biased region" description="Polar residues" evidence="8">
    <location>
        <begin position="587"/>
        <end position="610"/>
    </location>
</feature>
<feature type="compositionally biased region" description="Polar residues" evidence="8">
    <location>
        <begin position="1024"/>
        <end position="1041"/>
    </location>
</feature>
<proteinExistence type="predicted"/>
<feature type="compositionally biased region" description="Low complexity" evidence="8">
    <location>
        <begin position="256"/>
        <end position="267"/>
    </location>
</feature>
<feature type="compositionally biased region" description="Polar residues" evidence="8">
    <location>
        <begin position="873"/>
        <end position="898"/>
    </location>
</feature>
<feature type="compositionally biased region" description="Polar residues" evidence="8">
    <location>
        <begin position="213"/>
        <end position="227"/>
    </location>
</feature>
<dbReference type="SMART" id="SM01090">
    <property type="entry name" value="Copper-fist"/>
    <property type="match status" value="1"/>
</dbReference>
<feature type="region of interest" description="Disordered" evidence="8">
    <location>
        <begin position="986"/>
        <end position="1042"/>
    </location>
</feature>
<dbReference type="PANTHER" id="PTHR28088">
    <property type="entry name" value="TRANSCRIPTIONAL ACTIVATOR HAA1-RELATED"/>
    <property type="match status" value="1"/>
</dbReference>
<keyword evidence="4" id="KW-0186">Copper</keyword>
<dbReference type="GO" id="GO:0005507">
    <property type="term" value="F:copper ion binding"/>
    <property type="evidence" value="ECO:0007669"/>
    <property type="project" value="InterPro"/>
</dbReference>
<keyword evidence="5" id="KW-0805">Transcription regulation</keyword>
<feature type="region of interest" description="Disordered" evidence="8">
    <location>
        <begin position="74"/>
        <end position="109"/>
    </location>
</feature>
<accession>A0A5M6C924</accession>
<feature type="compositionally biased region" description="Polar residues" evidence="8">
    <location>
        <begin position="659"/>
        <end position="676"/>
    </location>
</feature>
<feature type="compositionally biased region" description="Low complexity" evidence="8">
    <location>
        <begin position="677"/>
        <end position="690"/>
    </location>
</feature>
<dbReference type="AlphaFoldDB" id="A0A5M6C924"/>
<feature type="compositionally biased region" description="Low complexity" evidence="8">
    <location>
        <begin position="563"/>
        <end position="579"/>
    </location>
</feature>
<dbReference type="InterPro" id="IPR001083">
    <property type="entry name" value="Cu_fist_DNA-bd_dom"/>
</dbReference>
<organism evidence="9 10">
    <name type="scientific">Kwoniella shandongensis</name>
    <dbReference type="NCBI Taxonomy" id="1734106"/>
    <lineage>
        <taxon>Eukaryota</taxon>
        <taxon>Fungi</taxon>
        <taxon>Dikarya</taxon>
        <taxon>Basidiomycota</taxon>
        <taxon>Agaricomycotina</taxon>
        <taxon>Tremellomycetes</taxon>
        <taxon>Tremellales</taxon>
        <taxon>Cryptococcaceae</taxon>
        <taxon>Kwoniella</taxon>
    </lineage>
</organism>
<comment type="subcellular location">
    <subcellularLocation>
        <location evidence="1">Nucleus</location>
    </subcellularLocation>
</comment>
<dbReference type="RefSeq" id="XP_031864038.1">
    <property type="nucleotide sequence ID" value="XM_032001875.1"/>
</dbReference>
<dbReference type="PROSITE" id="PS50073">
    <property type="entry name" value="COPPER_FIST_2"/>
    <property type="match status" value="1"/>
</dbReference>
<dbReference type="Gene3D" id="3.90.430.10">
    <property type="entry name" value="Copper fist DNA-binding domain"/>
    <property type="match status" value="1"/>
</dbReference>
<keyword evidence="3" id="KW-0862">Zinc</keyword>
<dbReference type="SMART" id="SM00412">
    <property type="entry name" value="Cu_FIST"/>
    <property type="match status" value="1"/>
</dbReference>
<evidence type="ECO:0000256" key="3">
    <source>
        <dbReference type="ARBA" id="ARBA00022833"/>
    </source>
</evidence>
<feature type="region of interest" description="Disordered" evidence="8">
    <location>
        <begin position="828"/>
        <end position="851"/>
    </location>
</feature>
<reference evidence="9" key="2">
    <citation type="submission" date="2024-01" db="EMBL/GenBank/DDBJ databases">
        <title>Comparative genomics of Cryptococcus and Kwoniella reveals pathogenesis evolution and contrasting modes of karyotype evolution via chromosome fusion or intercentromeric recombination.</title>
        <authorList>
            <person name="Coelho M.A."/>
            <person name="David-Palma M."/>
            <person name="Shea T."/>
            <person name="Bowers K."/>
            <person name="McGinley-Smith S."/>
            <person name="Mohammad A.W."/>
            <person name="Gnirke A."/>
            <person name="Yurkov A.M."/>
            <person name="Nowrousian M."/>
            <person name="Sun S."/>
            <person name="Cuomo C.A."/>
            <person name="Heitman J."/>
        </authorList>
    </citation>
    <scope>NUCLEOTIDE SEQUENCE</scope>
    <source>
        <strain evidence="9">CBS 12478</strain>
    </source>
</reference>
<dbReference type="EMBL" id="CP144056">
    <property type="protein sequence ID" value="WWD19168.1"/>
    <property type="molecule type" value="Genomic_DNA"/>
</dbReference>
<dbReference type="GO" id="GO:0045944">
    <property type="term" value="P:positive regulation of transcription by RNA polymerase II"/>
    <property type="evidence" value="ECO:0007669"/>
    <property type="project" value="TreeGrafter"/>
</dbReference>
<dbReference type="GO" id="GO:0006879">
    <property type="term" value="P:intracellular iron ion homeostasis"/>
    <property type="evidence" value="ECO:0007669"/>
    <property type="project" value="TreeGrafter"/>
</dbReference>
<name>A0A5M6C924_9TREE</name>
<keyword evidence="2" id="KW-0479">Metal-binding</keyword>
<dbReference type="InterPro" id="IPR051763">
    <property type="entry name" value="Copper_Homeo_Regul"/>
</dbReference>
<dbReference type="GO" id="GO:0000981">
    <property type="term" value="F:DNA-binding transcription factor activity, RNA polymerase II-specific"/>
    <property type="evidence" value="ECO:0007669"/>
    <property type="project" value="TreeGrafter"/>
</dbReference>
<evidence type="ECO:0000256" key="8">
    <source>
        <dbReference type="SAM" id="MobiDB-lite"/>
    </source>
</evidence>
<dbReference type="OrthoDB" id="5600085at2759"/>
<dbReference type="PRINTS" id="PR00617">
    <property type="entry name" value="COPPERFIST"/>
</dbReference>
<keyword evidence="6" id="KW-0804">Transcription</keyword>